<dbReference type="GO" id="GO:0043565">
    <property type="term" value="F:sequence-specific DNA binding"/>
    <property type="evidence" value="ECO:0007669"/>
    <property type="project" value="TreeGrafter"/>
</dbReference>
<dbReference type="RefSeq" id="WP_099305960.1">
    <property type="nucleotide sequence ID" value="NZ_PDVP01000003.1"/>
</dbReference>
<evidence type="ECO:0000256" key="1">
    <source>
        <dbReference type="ARBA" id="ARBA00009437"/>
    </source>
</evidence>
<dbReference type="Pfam" id="PF00126">
    <property type="entry name" value="HTH_1"/>
    <property type="match status" value="1"/>
</dbReference>
<gene>
    <name evidence="6" type="ORF">CSC94_08945</name>
</gene>
<sequence>MQSIWPRFRLERIQTLCCSLKMKSRIQNWSDIRVFLAVLRSGSTLAASRILGVSQPTVARRIDVLEHETGLTLFERGNRGFRPTEAALSLLPLAEELETAARVLSAKAQELSLPRPIRVTAYAANFSPRVTQVFSEFTALHPGIRFEFLPSVKTLDLSAGEADIALRITASEPDQDLVCRKISTARFTLYGAPGYAEKWGLPESPHDMGSHRFVTFERDDAISRYHEWLLRHVTPERIVMSFSEMGLMEAAIRAGHGLGIMNLKLAEPDETAGTLLRCFEPPEDLSLQHLMLVSPEAYRRPEVREFTKFFAPRYAAIFR</sequence>
<dbReference type="GO" id="GO:0003700">
    <property type="term" value="F:DNA-binding transcription factor activity"/>
    <property type="evidence" value="ECO:0007669"/>
    <property type="project" value="InterPro"/>
</dbReference>
<keyword evidence="2" id="KW-0805">Transcription regulation</keyword>
<comment type="caution">
    <text evidence="6">The sequence shown here is derived from an EMBL/GenBank/DDBJ whole genome shotgun (WGS) entry which is preliminary data.</text>
</comment>
<evidence type="ECO:0000256" key="3">
    <source>
        <dbReference type="ARBA" id="ARBA00023125"/>
    </source>
</evidence>
<dbReference type="EMBL" id="PDVP01000003">
    <property type="protein sequence ID" value="PHP67793.1"/>
    <property type="molecule type" value="Genomic_DNA"/>
</dbReference>
<keyword evidence="4" id="KW-0804">Transcription</keyword>
<protein>
    <recommendedName>
        <fullName evidence="5">HTH lysR-type domain-containing protein</fullName>
    </recommendedName>
</protein>
<reference evidence="6 7" key="1">
    <citation type="submission" date="2017-10" db="EMBL/GenBank/DDBJ databases">
        <title>Sedimentibacterium mangrovi gen. nov., sp. nov., a novel member of family Phyllobacteriacea isolated from mangrove sediment.</title>
        <authorList>
            <person name="Liao H."/>
            <person name="Tian Y."/>
        </authorList>
    </citation>
    <scope>NUCLEOTIDE SEQUENCE [LARGE SCALE GENOMIC DNA]</scope>
    <source>
        <strain evidence="6 7">X9-2-2</strain>
    </source>
</reference>
<evidence type="ECO:0000313" key="7">
    <source>
        <dbReference type="Proteomes" id="UP000221168"/>
    </source>
</evidence>
<dbReference type="InterPro" id="IPR000847">
    <property type="entry name" value="LysR_HTH_N"/>
</dbReference>
<dbReference type="InterPro" id="IPR058163">
    <property type="entry name" value="LysR-type_TF_proteobact-type"/>
</dbReference>
<proteinExistence type="inferred from homology"/>
<dbReference type="SUPFAM" id="SSF53850">
    <property type="entry name" value="Periplasmic binding protein-like II"/>
    <property type="match status" value="1"/>
</dbReference>
<evidence type="ECO:0000259" key="5">
    <source>
        <dbReference type="PROSITE" id="PS50931"/>
    </source>
</evidence>
<dbReference type="PANTHER" id="PTHR30537">
    <property type="entry name" value="HTH-TYPE TRANSCRIPTIONAL REGULATOR"/>
    <property type="match status" value="1"/>
</dbReference>
<evidence type="ECO:0000313" key="6">
    <source>
        <dbReference type="EMBL" id="PHP67793.1"/>
    </source>
</evidence>
<dbReference type="GO" id="GO:0006351">
    <property type="term" value="P:DNA-templated transcription"/>
    <property type="evidence" value="ECO:0007669"/>
    <property type="project" value="TreeGrafter"/>
</dbReference>
<evidence type="ECO:0000256" key="2">
    <source>
        <dbReference type="ARBA" id="ARBA00023015"/>
    </source>
</evidence>
<name>A0A2G1QQJ6_9HYPH</name>
<dbReference type="OrthoDB" id="9796526at2"/>
<dbReference type="InterPro" id="IPR036388">
    <property type="entry name" value="WH-like_DNA-bd_sf"/>
</dbReference>
<accession>A0A2G1QQJ6</accession>
<dbReference type="Proteomes" id="UP000221168">
    <property type="component" value="Unassembled WGS sequence"/>
</dbReference>
<comment type="similarity">
    <text evidence="1">Belongs to the LysR transcriptional regulatory family.</text>
</comment>
<dbReference type="PROSITE" id="PS50931">
    <property type="entry name" value="HTH_LYSR"/>
    <property type="match status" value="1"/>
</dbReference>
<dbReference type="Gene3D" id="1.10.10.10">
    <property type="entry name" value="Winged helix-like DNA-binding domain superfamily/Winged helix DNA-binding domain"/>
    <property type="match status" value="1"/>
</dbReference>
<keyword evidence="3" id="KW-0238">DNA-binding</keyword>
<organism evidence="6 7">
    <name type="scientific">Zhengella mangrovi</name>
    <dbReference type="NCBI Taxonomy" id="1982044"/>
    <lineage>
        <taxon>Bacteria</taxon>
        <taxon>Pseudomonadati</taxon>
        <taxon>Pseudomonadota</taxon>
        <taxon>Alphaproteobacteria</taxon>
        <taxon>Hyphomicrobiales</taxon>
        <taxon>Notoacmeibacteraceae</taxon>
        <taxon>Zhengella</taxon>
    </lineage>
</organism>
<dbReference type="InterPro" id="IPR005119">
    <property type="entry name" value="LysR_subst-bd"/>
</dbReference>
<evidence type="ECO:0000256" key="4">
    <source>
        <dbReference type="ARBA" id="ARBA00023163"/>
    </source>
</evidence>
<dbReference type="Pfam" id="PF03466">
    <property type="entry name" value="LysR_substrate"/>
    <property type="match status" value="1"/>
</dbReference>
<dbReference type="SUPFAM" id="SSF46785">
    <property type="entry name" value="Winged helix' DNA-binding domain"/>
    <property type="match status" value="1"/>
</dbReference>
<keyword evidence="7" id="KW-1185">Reference proteome</keyword>
<dbReference type="AlphaFoldDB" id="A0A2G1QQJ6"/>
<dbReference type="Gene3D" id="3.40.190.290">
    <property type="match status" value="1"/>
</dbReference>
<dbReference type="PANTHER" id="PTHR30537:SF3">
    <property type="entry name" value="TRANSCRIPTIONAL REGULATORY PROTEIN"/>
    <property type="match status" value="1"/>
</dbReference>
<dbReference type="InterPro" id="IPR036390">
    <property type="entry name" value="WH_DNA-bd_sf"/>
</dbReference>
<feature type="domain" description="HTH lysR-type" evidence="5">
    <location>
        <begin position="27"/>
        <end position="84"/>
    </location>
</feature>